<proteinExistence type="predicted"/>
<keyword evidence="1" id="KW-0489">Methyltransferase</keyword>
<dbReference type="Pfam" id="PF13708">
    <property type="entry name" value="DUF4942"/>
    <property type="match status" value="1"/>
</dbReference>
<evidence type="ECO:0000256" key="2">
    <source>
        <dbReference type="ARBA" id="ARBA00022679"/>
    </source>
</evidence>
<dbReference type="BioCyc" id="AMAC1300253:G12YX-3444-MONOMER"/>
<dbReference type="PATRIC" id="fig|1300253.3.peg.4560"/>
<dbReference type="GO" id="GO:0008168">
    <property type="term" value="F:methyltransferase activity"/>
    <property type="evidence" value="ECO:0007669"/>
    <property type="project" value="UniProtKB-KW"/>
</dbReference>
<gene>
    <name evidence="5" type="ORF">I633_21851</name>
</gene>
<keyword evidence="2" id="KW-0808">Transferase</keyword>
<dbReference type="HOGENOM" id="CLU_466830_0_0_6"/>
<dbReference type="EMBL" id="CP004847">
    <property type="protein sequence ID" value="AGP79797.1"/>
    <property type="molecule type" value="Genomic_DNA"/>
</dbReference>
<dbReference type="GO" id="GO:0032259">
    <property type="term" value="P:methylation"/>
    <property type="evidence" value="ECO:0007669"/>
    <property type="project" value="UniProtKB-KW"/>
</dbReference>
<evidence type="ECO:0000256" key="1">
    <source>
        <dbReference type="ARBA" id="ARBA00022603"/>
    </source>
</evidence>
<dbReference type="GO" id="GO:0003676">
    <property type="term" value="F:nucleic acid binding"/>
    <property type="evidence" value="ECO:0007669"/>
    <property type="project" value="InterPro"/>
</dbReference>
<keyword evidence="3" id="KW-0949">S-adenosyl-L-methionine</keyword>
<reference evidence="5 6" key="1">
    <citation type="journal article" date="2013" name="Genome Biol. Evol.">
        <title>Genomic Diversity of "Deep Ecotype" Alteromonas macleodii Isolates: Evidence for Pan-Mediterranean Clonal Frames.</title>
        <authorList>
            <person name="Lopez-Perez M."/>
            <person name="Gonzaga A."/>
            <person name="Rodriguez-Valera F."/>
        </authorList>
    </citation>
    <scope>NUCLEOTIDE SEQUENCE [LARGE SCALE GENOMIC DNA]</scope>
    <source>
        <strain evidence="6">'English Channel 615'</strain>
        <plasmid evidence="6">Plasmid</plasmid>
    </source>
</reference>
<dbReference type="CDD" id="cd02440">
    <property type="entry name" value="AdoMet_MTases"/>
    <property type="match status" value="1"/>
</dbReference>
<dbReference type="InterPro" id="IPR029063">
    <property type="entry name" value="SAM-dependent_MTases_sf"/>
</dbReference>
<evidence type="ECO:0000259" key="4">
    <source>
        <dbReference type="Pfam" id="PF13708"/>
    </source>
</evidence>
<dbReference type="KEGG" id="amh:I633_21851"/>
<evidence type="ECO:0000313" key="6">
    <source>
        <dbReference type="Proteomes" id="UP000014909"/>
    </source>
</evidence>
<evidence type="ECO:0000313" key="5">
    <source>
        <dbReference type="EMBL" id="AGP79797.1"/>
    </source>
</evidence>
<dbReference type="InterPro" id="IPR002052">
    <property type="entry name" value="DNA_methylase_N6_adenine_CS"/>
</dbReference>
<evidence type="ECO:0000256" key="3">
    <source>
        <dbReference type="ARBA" id="ARBA00022691"/>
    </source>
</evidence>
<dbReference type="PROSITE" id="PS00092">
    <property type="entry name" value="N6_MTASE"/>
    <property type="match status" value="1"/>
</dbReference>
<feature type="domain" description="DUF4942" evidence="4">
    <location>
        <begin position="350"/>
        <end position="556"/>
    </location>
</feature>
<sequence>MLGQQNTLDFSYSGAPLPALVPSTSKMVDALKEENQDFEWYPSTTAQIKVITDDIKALQERYFIGSRSYHGEFSFLDVGAGDGRVLKAVRDACKTEHRDVSLFAIEKAGVHTRTYRGHGISLVGTDFEQCNFISKNTDIAFTNPPYSAFSDWISTLIRQLNFSVLYAIIPTRWKNDTSIKDAMKARGLKYASVLDASDFYNAERQARAHVELIRFSFTDLDDTTRFERNGRDYKPHISKDVTDPFQQFLDEELGLRKTHSATTNEFNVYAEQQRIQAEMAKEGTPSYELVKSRGVLHALLENYENDLQRTLAQYKKISELDGNLLAELGVEYEALRKGVKEKLFGYRNVYWGLLFNNLEAISSRLITKYREELLNKLKANNLDFTYNNAVYVISYAVDYANELIDKSLISVYCDLTSEDSIKRYYVSNERVFTDNWRYNCAETKKAKRESKRILDYRFIYSSYSNFSSYDWERGLNESAFRFLEDMKVVCTLMGYSNIRTDIGPKDVQPGGKVIVTGNNPDGKSVELLKIRFYKNGNRHLSFDKAFMLSINVTVSRLLGWCRNKEEFAQETESKNVPSDHVWSLSDTMKVSTKQILALTSKAA</sequence>
<geneLocation type="plasmid" evidence="5">
    <name>unnamed</name>
</geneLocation>
<dbReference type="SUPFAM" id="SSF53335">
    <property type="entry name" value="S-adenosyl-L-methionine-dependent methyltransferases"/>
    <property type="match status" value="1"/>
</dbReference>
<name>S5AI83_9ALTE</name>
<organism evidence="5 6">
    <name type="scientific">Alteromonas mediterranea 615</name>
    <dbReference type="NCBI Taxonomy" id="1300253"/>
    <lineage>
        <taxon>Bacteria</taxon>
        <taxon>Pseudomonadati</taxon>
        <taxon>Pseudomonadota</taxon>
        <taxon>Gammaproteobacteria</taxon>
        <taxon>Alteromonadales</taxon>
        <taxon>Alteromonadaceae</taxon>
        <taxon>Alteromonas/Salinimonas group</taxon>
        <taxon>Alteromonas</taxon>
    </lineage>
</organism>
<dbReference type="Proteomes" id="UP000014909">
    <property type="component" value="Plasmid unnamed"/>
</dbReference>
<dbReference type="AlphaFoldDB" id="S5AI83"/>
<keyword evidence="5" id="KW-0614">Plasmid</keyword>
<dbReference type="InterPro" id="IPR031339">
    <property type="entry name" value="DUF4942"/>
</dbReference>
<protein>
    <recommendedName>
        <fullName evidence="4">DUF4942 domain-containing protein</fullName>
    </recommendedName>
</protein>
<accession>S5AI83</accession>